<dbReference type="EC" id="3.2.1.46" evidence="2"/>
<dbReference type="Pfam" id="PF21708">
    <property type="entry name" value="Glyco_hydro_59_C"/>
    <property type="match status" value="2"/>
</dbReference>
<dbReference type="PANTHER" id="PTHR15172:SF1">
    <property type="entry name" value="GALACTOCEREBROSIDASE"/>
    <property type="match status" value="1"/>
</dbReference>
<proteinExistence type="inferred from homology"/>
<keyword evidence="3" id="KW-0732">Signal</keyword>
<feature type="domain" description="Glycosyl hydrolase family 59 C-terminal lectin" evidence="15">
    <location>
        <begin position="403"/>
        <end position="461"/>
    </location>
</feature>
<protein>
    <recommendedName>
        <fullName evidence="2">galactosylceramidase</fullName>
        <ecNumber evidence="2">3.2.1.46</ecNumber>
    </recommendedName>
    <alternativeName>
        <fullName evidence="11">Galactosylceramidase</fullName>
    </alternativeName>
</protein>
<feature type="domain" description="Glycosyl hydrolase family 59 catalytic" evidence="13">
    <location>
        <begin position="13"/>
        <end position="241"/>
    </location>
</feature>
<keyword evidence="17" id="KW-1185">Reference proteome</keyword>
<dbReference type="InterPro" id="IPR017853">
    <property type="entry name" value="GH"/>
</dbReference>
<dbReference type="GO" id="GO:0006683">
    <property type="term" value="P:galactosylceramide catabolic process"/>
    <property type="evidence" value="ECO:0007669"/>
    <property type="project" value="InterPro"/>
</dbReference>
<dbReference type="Gene3D" id="3.20.20.80">
    <property type="entry name" value="Glycosidases"/>
    <property type="match status" value="1"/>
</dbReference>
<dbReference type="EMBL" id="CAUJNA010002402">
    <property type="protein sequence ID" value="CAJ1392765.1"/>
    <property type="molecule type" value="Genomic_DNA"/>
</dbReference>
<keyword evidence="6" id="KW-0442">Lipid degradation</keyword>
<sequence length="819" mass="90338">MECRSSPRSSRGSNIDLHTGYEWWLMKEAKKRNPEIKLYGLAWAFPNWVGNLSGDPFKFPELTARYLVEWVAGAKSEYGLDIDYLGIWNEKASDSNFVQVLRKTLNGRGHEGTKLVVKDGGLDICDTLLKDQKYADAVDIVGLHYPSDFADFSACRKLGKPIWASEESSSYDDMNGAACWGRVINSHWVINKMTSSIMWNLVGAYYHGTQWYASSMMTAVEPWGGHYEVNPVIWATAHVTQFTKIGWKYLLNGTGSGELPKGGYYATWVDPDSKDFTMNVVKISRDHAQCTRPSLPSFQVQEENLTVQLAASMGAHKELQVWYSNFEAFEGPPPLFEHSTVQVTENKFTILVPVGAMLTVTTVTTGHKGSFAQLPPSSPAFPLNYADTFQTTAESKNARWFSDQIGSFEVHKSTDGQKSLRQMVPALPIGWSDSGTRGPVTIIGMREWQDMEVKVDFKLPSAFSALDSGSCPADAFPMDLTDRQCLGLTQGKATSPDACRELCCPLTDYCNVWQWEEYSKSCWVGYIRDPMSCKKAKGYQSQGRTMDRSKAACVALRADQMWENGVVLCVHSDGKWQLGNSGPGLPGAIGVPSAPLVVGHVAAVGSDWHTLALSVNPSSLARGSLDGKELFANFQVRDLDTGFAAIGCNDWFPIEFRNFSVTKDAAGWDPPTSCTASVGAELTARNCARNGLVAEDQSWELLPSYELQHSASGLCASAGAPGPVRLEKCNSTKKSQLFVNDYTMIRNREQAMTSYVVQQNLAANKSGSVFVGGQADWSHWAYFPNTKQLRNQYVANVNLGYPMCLSTCPPKAVRKAIFV</sequence>
<gene>
    <name evidence="16" type="ORF">EVOR1521_LOCUS17781</name>
</gene>
<keyword evidence="9" id="KW-0325">Glycoprotein</keyword>
<dbReference type="Pfam" id="PF02057">
    <property type="entry name" value="Glyco_hydro_59"/>
    <property type="match status" value="1"/>
</dbReference>
<dbReference type="PANTHER" id="PTHR15172">
    <property type="entry name" value="GALACTOCEREBROSIDASE"/>
    <property type="match status" value="1"/>
</dbReference>
<evidence type="ECO:0000256" key="4">
    <source>
        <dbReference type="ARBA" id="ARBA00022801"/>
    </source>
</evidence>
<dbReference type="InterPro" id="IPR035394">
    <property type="entry name" value="Glyco_hydro_59_dom"/>
</dbReference>
<keyword evidence="5" id="KW-0746">Sphingolipid metabolism</keyword>
<dbReference type="Proteomes" id="UP001178507">
    <property type="component" value="Unassembled WGS sequence"/>
</dbReference>
<evidence type="ECO:0000256" key="3">
    <source>
        <dbReference type="ARBA" id="ARBA00022729"/>
    </source>
</evidence>
<keyword evidence="10" id="KW-0326">Glycosidase</keyword>
<feature type="active site" description="Nucleophile" evidence="12">
    <location>
        <position position="166"/>
    </location>
</feature>
<accession>A0AA36ITU3</accession>
<comment type="caution">
    <text evidence="16">The sequence shown here is derived from an EMBL/GenBank/DDBJ whole genome shotgun (WGS) entry which is preliminary data.</text>
</comment>
<organism evidence="16 17">
    <name type="scientific">Effrenium voratum</name>
    <dbReference type="NCBI Taxonomy" id="2562239"/>
    <lineage>
        <taxon>Eukaryota</taxon>
        <taxon>Sar</taxon>
        <taxon>Alveolata</taxon>
        <taxon>Dinophyceae</taxon>
        <taxon>Suessiales</taxon>
        <taxon>Symbiodiniaceae</taxon>
        <taxon>Effrenium</taxon>
    </lineage>
</organism>
<dbReference type="Gene3D" id="3.20.20.70">
    <property type="entry name" value="Aldolase class I"/>
    <property type="match status" value="1"/>
</dbReference>
<evidence type="ECO:0000256" key="8">
    <source>
        <dbReference type="ARBA" id="ARBA00023157"/>
    </source>
</evidence>
<keyword evidence="7" id="KW-0443">Lipid metabolism</keyword>
<evidence type="ECO:0000313" key="17">
    <source>
        <dbReference type="Proteomes" id="UP001178507"/>
    </source>
</evidence>
<evidence type="ECO:0000256" key="11">
    <source>
        <dbReference type="ARBA" id="ARBA00033098"/>
    </source>
</evidence>
<comment type="similarity">
    <text evidence="1">Belongs to the glycosyl hydrolase 59 family.</text>
</comment>
<reference evidence="16" key="1">
    <citation type="submission" date="2023-08" db="EMBL/GenBank/DDBJ databases">
        <authorList>
            <person name="Chen Y."/>
            <person name="Shah S."/>
            <person name="Dougan E. K."/>
            <person name="Thang M."/>
            <person name="Chan C."/>
        </authorList>
    </citation>
    <scope>NUCLEOTIDE SEQUENCE</scope>
</reference>
<dbReference type="InterPro" id="IPR013785">
    <property type="entry name" value="Aldolase_TIM"/>
</dbReference>
<feature type="domain" description="Glycosyl hydrolase family 59 central" evidence="14">
    <location>
        <begin position="255"/>
        <end position="367"/>
    </location>
</feature>
<feature type="active site" description="Proton donor/acceptor" evidence="12">
    <location>
        <position position="90"/>
    </location>
</feature>
<dbReference type="Pfam" id="PF17387">
    <property type="entry name" value="Glyco_hydro_59M"/>
    <property type="match status" value="1"/>
</dbReference>
<dbReference type="InterPro" id="IPR049162">
    <property type="entry name" value="GH59_C"/>
</dbReference>
<name>A0AA36ITU3_9DINO</name>
<evidence type="ECO:0000256" key="7">
    <source>
        <dbReference type="ARBA" id="ARBA00023098"/>
    </source>
</evidence>
<evidence type="ECO:0000259" key="15">
    <source>
        <dbReference type="Pfam" id="PF21708"/>
    </source>
</evidence>
<evidence type="ECO:0000256" key="5">
    <source>
        <dbReference type="ARBA" id="ARBA00022919"/>
    </source>
</evidence>
<dbReference type="GO" id="GO:0016020">
    <property type="term" value="C:membrane"/>
    <property type="evidence" value="ECO:0007669"/>
    <property type="project" value="GOC"/>
</dbReference>
<evidence type="ECO:0000256" key="10">
    <source>
        <dbReference type="ARBA" id="ARBA00023295"/>
    </source>
</evidence>
<evidence type="ECO:0000259" key="13">
    <source>
        <dbReference type="Pfam" id="PF02057"/>
    </source>
</evidence>
<dbReference type="InterPro" id="IPR001286">
    <property type="entry name" value="Glyco_hydro_59"/>
</dbReference>
<evidence type="ECO:0000256" key="12">
    <source>
        <dbReference type="PIRSR" id="PIRSR601286-50"/>
    </source>
</evidence>
<keyword evidence="8" id="KW-1015">Disulfide bond</keyword>
<feature type="domain" description="Glycosyl hydrolase family 59 C-terminal lectin" evidence="15">
    <location>
        <begin position="596"/>
        <end position="663"/>
    </location>
</feature>
<dbReference type="PRINTS" id="PR00850">
    <property type="entry name" value="GLHYDRLASE59"/>
</dbReference>
<evidence type="ECO:0000259" key="14">
    <source>
        <dbReference type="Pfam" id="PF17387"/>
    </source>
</evidence>
<dbReference type="SUPFAM" id="SSF51445">
    <property type="entry name" value="(Trans)glycosidases"/>
    <property type="match status" value="1"/>
</dbReference>
<dbReference type="AlphaFoldDB" id="A0AA36ITU3"/>
<dbReference type="InterPro" id="IPR049161">
    <property type="entry name" value="GH59_cat"/>
</dbReference>
<evidence type="ECO:0000256" key="2">
    <source>
        <dbReference type="ARBA" id="ARBA00012657"/>
    </source>
</evidence>
<dbReference type="GO" id="GO:0005764">
    <property type="term" value="C:lysosome"/>
    <property type="evidence" value="ECO:0007669"/>
    <property type="project" value="TreeGrafter"/>
</dbReference>
<keyword evidence="4" id="KW-0378">Hydrolase</keyword>
<evidence type="ECO:0000313" key="16">
    <source>
        <dbReference type="EMBL" id="CAJ1392765.1"/>
    </source>
</evidence>
<dbReference type="Gene3D" id="2.60.120.560">
    <property type="entry name" value="Exo-inulinase, domain 1"/>
    <property type="match status" value="2"/>
</dbReference>
<evidence type="ECO:0000256" key="9">
    <source>
        <dbReference type="ARBA" id="ARBA00023180"/>
    </source>
</evidence>
<evidence type="ECO:0000256" key="6">
    <source>
        <dbReference type="ARBA" id="ARBA00022963"/>
    </source>
</evidence>
<evidence type="ECO:0000256" key="1">
    <source>
        <dbReference type="ARBA" id="ARBA00005637"/>
    </source>
</evidence>
<dbReference type="GO" id="GO:0004336">
    <property type="term" value="F:galactosylceramidase activity"/>
    <property type="evidence" value="ECO:0007669"/>
    <property type="project" value="UniProtKB-EC"/>
</dbReference>